<dbReference type="PANTHER" id="PTHR47143:SF1">
    <property type="entry name" value="ION_TRANS DOMAIN-CONTAINING PROTEIN"/>
    <property type="match status" value="1"/>
</dbReference>
<evidence type="ECO:0008006" key="10">
    <source>
        <dbReference type="Google" id="ProtNLM"/>
    </source>
</evidence>
<accession>A0ABD2I3L2</accession>
<keyword evidence="9" id="KW-1185">Reference proteome</keyword>
<keyword evidence="2" id="KW-0677">Repeat</keyword>
<keyword evidence="5" id="KW-0325">Glycoprotein</keyword>
<keyword evidence="7" id="KW-1133">Transmembrane helix</keyword>
<feature type="transmembrane region" description="Helical" evidence="7">
    <location>
        <begin position="152"/>
        <end position="176"/>
    </location>
</feature>
<organism evidence="8 9">
    <name type="scientific">Heterodera trifolii</name>
    <dbReference type="NCBI Taxonomy" id="157864"/>
    <lineage>
        <taxon>Eukaryota</taxon>
        <taxon>Metazoa</taxon>
        <taxon>Ecdysozoa</taxon>
        <taxon>Nematoda</taxon>
        <taxon>Chromadorea</taxon>
        <taxon>Rhabditida</taxon>
        <taxon>Tylenchina</taxon>
        <taxon>Tylenchomorpha</taxon>
        <taxon>Tylenchoidea</taxon>
        <taxon>Heteroderidae</taxon>
        <taxon>Heteroderinae</taxon>
        <taxon>Heterodera</taxon>
    </lineage>
</organism>
<evidence type="ECO:0000256" key="3">
    <source>
        <dbReference type="ARBA" id="ARBA00023043"/>
    </source>
</evidence>
<keyword evidence="3" id="KW-0040">ANK repeat</keyword>
<evidence type="ECO:0000256" key="2">
    <source>
        <dbReference type="ARBA" id="ARBA00022737"/>
    </source>
</evidence>
<keyword evidence="7" id="KW-0812">Transmembrane</keyword>
<dbReference type="EMBL" id="JBICBT010001316">
    <property type="protein sequence ID" value="KAL3073617.1"/>
    <property type="molecule type" value="Genomic_DNA"/>
</dbReference>
<keyword evidence="4" id="KW-0406">Ion transport</keyword>
<evidence type="ECO:0000313" key="8">
    <source>
        <dbReference type="EMBL" id="KAL3073617.1"/>
    </source>
</evidence>
<dbReference type="GO" id="GO:0034220">
    <property type="term" value="P:monoatomic ion transmembrane transport"/>
    <property type="evidence" value="ECO:0007669"/>
    <property type="project" value="UniProtKB-KW"/>
</dbReference>
<feature type="transmembrane region" description="Helical" evidence="7">
    <location>
        <begin position="121"/>
        <end position="140"/>
    </location>
</feature>
<feature type="transmembrane region" description="Helical" evidence="7">
    <location>
        <begin position="229"/>
        <end position="254"/>
    </location>
</feature>
<proteinExistence type="predicted"/>
<name>A0ABD2I3L2_9BILA</name>
<gene>
    <name evidence="8" type="ORF">niasHT_036287</name>
</gene>
<evidence type="ECO:0000256" key="5">
    <source>
        <dbReference type="ARBA" id="ARBA00023180"/>
    </source>
</evidence>
<evidence type="ECO:0000313" key="9">
    <source>
        <dbReference type="Proteomes" id="UP001620626"/>
    </source>
</evidence>
<evidence type="ECO:0000256" key="4">
    <source>
        <dbReference type="ARBA" id="ARBA00023065"/>
    </source>
</evidence>
<keyword evidence="1" id="KW-0813">Transport</keyword>
<dbReference type="Proteomes" id="UP001620626">
    <property type="component" value="Unassembled WGS sequence"/>
</dbReference>
<reference evidence="8 9" key="1">
    <citation type="submission" date="2024-10" db="EMBL/GenBank/DDBJ databases">
        <authorList>
            <person name="Kim D."/>
        </authorList>
    </citation>
    <scope>NUCLEOTIDE SEQUENCE [LARGE SCALE GENOMIC DNA]</scope>
    <source>
        <strain evidence="8">BH-2024</strain>
    </source>
</reference>
<dbReference type="InterPro" id="IPR052076">
    <property type="entry name" value="TRP_cation_channel"/>
</dbReference>
<feature type="transmembrane region" description="Helical" evidence="7">
    <location>
        <begin position="94"/>
        <end position="115"/>
    </location>
</feature>
<dbReference type="PANTHER" id="PTHR47143">
    <property type="entry name" value="TRANSIENT RECEPTOR POTENTIAL CATION CHANNEL PROTEIN PAINLESS"/>
    <property type="match status" value="1"/>
</dbReference>
<keyword evidence="6" id="KW-0407">Ion channel</keyword>
<protein>
    <recommendedName>
        <fullName evidence="10">Ion transport domain-containing protein</fullName>
    </recommendedName>
</protein>
<dbReference type="AlphaFoldDB" id="A0ABD2I3L2"/>
<comment type="caution">
    <text evidence="8">The sequence shown here is derived from an EMBL/GenBank/DDBJ whole genome shotgun (WGS) entry which is preliminary data.</text>
</comment>
<evidence type="ECO:0000256" key="6">
    <source>
        <dbReference type="ARBA" id="ARBA00023303"/>
    </source>
</evidence>
<sequence length="506" mass="57798">MRATPGSIDAEIRKPLSGENAKAQELLDLFNERSLVWEDEEKMIFLFDYVKGAASRGEIINRVVLKTLKDRGQWRVIRHPLVLNFVNEKLLSCALFYVVHILLYFLFLALLFSYVNGPPSVAKNLLVSTILLFFVFFMLVKAALKLQFGIGAVSAWFLISYTWSLITYAITLLYIWSWHLFSFDDYNEELKRTIGWFLPIVATLASWINCLYVLRKAPCGSYILMMSKILFSFLNTTIIWIPTLATFAFAFMLIMRDSGTAPWDDQDFGNTSSVLMALFQSFTKTSAMMIGEVEANDILGRKAWVANFLLILFEIITVILLMNLMVSLAVGDVNELRMNAEERMLRIKVNFCIEALHLSEQISFLNGFVRVLHRSQTNNILVIYKAENIVYSRLMPNIRDKFFGGADGSGTKMMASAPAVRRERVYDVVINSTSGLKLRKEQSTNRATLMSINGCTFHLVESTPGGIRPMESANVTELDTLRDTENLWRKFQRWLIGLNWKALLFA</sequence>
<feature type="transmembrane region" description="Helical" evidence="7">
    <location>
        <begin position="196"/>
        <end position="214"/>
    </location>
</feature>
<evidence type="ECO:0000256" key="7">
    <source>
        <dbReference type="SAM" id="Phobius"/>
    </source>
</evidence>
<keyword evidence="7" id="KW-0472">Membrane</keyword>
<feature type="transmembrane region" description="Helical" evidence="7">
    <location>
        <begin position="305"/>
        <end position="330"/>
    </location>
</feature>
<evidence type="ECO:0000256" key="1">
    <source>
        <dbReference type="ARBA" id="ARBA00022448"/>
    </source>
</evidence>